<feature type="binding site" evidence="9">
    <location>
        <position position="223"/>
    </location>
    <ligand>
        <name>1-deoxy-D-xylulose 5-phosphate</name>
        <dbReference type="ChEBI" id="CHEBI:57792"/>
    </ligand>
</feature>
<feature type="binding site" evidence="9">
    <location>
        <position position="222"/>
    </location>
    <ligand>
        <name>1-deoxy-D-xylulose 5-phosphate</name>
        <dbReference type="ChEBI" id="CHEBI:57792"/>
    </ligand>
</feature>
<proteinExistence type="inferred from homology"/>
<dbReference type="Gene3D" id="1.10.1740.10">
    <property type="match status" value="1"/>
</dbReference>
<dbReference type="InterPro" id="IPR036291">
    <property type="entry name" value="NAD(P)-bd_dom_sf"/>
</dbReference>
<feature type="binding site" evidence="9">
    <location>
        <position position="226"/>
    </location>
    <ligand>
        <name>1-deoxy-D-xylulose 5-phosphate</name>
        <dbReference type="ChEBI" id="CHEBI:57792"/>
    </ligand>
</feature>
<keyword evidence="3 9" id="KW-0479">Metal-binding</keyword>
<feature type="domain" description="1-deoxy-D-xylulose 5-phosphate reductoisomerase C-terminal" evidence="11">
    <location>
        <begin position="151"/>
        <end position="234"/>
    </location>
</feature>
<dbReference type="NCBIfam" id="NF009114">
    <property type="entry name" value="PRK12464.1"/>
    <property type="match status" value="1"/>
</dbReference>
<feature type="binding site" evidence="9">
    <location>
        <position position="47"/>
    </location>
    <ligand>
        <name>NADPH</name>
        <dbReference type="ChEBI" id="CHEBI:57783"/>
    </ligand>
</feature>
<dbReference type="InterPro" id="IPR013644">
    <property type="entry name" value="DXP_reductoisomerase_C"/>
</dbReference>
<evidence type="ECO:0000256" key="7">
    <source>
        <dbReference type="ARBA" id="ARBA00023229"/>
    </source>
</evidence>
<dbReference type="EMBL" id="NFDQ01000070">
    <property type="protein sequence ID" value="OTY74016.1"/>
    <property type="molecule type" value="Genomic_DNA"/>
</dbReference>
<feature type="binding site" evidence="9">
    <location>
        <position position="21"/>
    </location>
    <ligand>
        <name>NADPH</name>
        <dbReference type="ChEBI" id="CHEBI:57783"/>
    </ligand>
</feature>
<feature type="binding site" evidence="9">
    <location>
        <position position="131"/>
    </location>
    <ligand>
        <name>NADPH</name>
        <dbReference type="ChEBI" id="CHEBI:57783"/>
    </ligand>
</feature>
<feature type="binding site" evidence="9">
    <location>
        <position position="157"/>
    </location>
    <ligand>
        <name>Mn(2+)</name>
        <dbReference type="ChEBI" id="CHEBI:29035"/>
    </ligand>
</feature>
<comment type="caution">
    <text evidence="9">Lacks conserved residue(s) required for the propagation of feature annotation.</text>
</comment>
<feature type="binding site" evidence="9">
    <location>
        <position position="19"/>
    </location>
    <ligand>
        <name>NADPH</name>
        <dbReference type="ChEBI" id="CHEBI:57783"/>
    </ligand>
</feature>
<dbReference type="PANTHER" id="PTHR30525:SF0">
    <property type="entry name" value="1-DEOXY-D-XYLULOSE 5-PHOSPHATE REDUCTOISOMERASE, CHLOROPLASTIC"/>
    <property type="match status" value="1"/>
</dbReference>
<dbReference type="EC" id="1.1.1.267" evidence="9"/>
<evidence type="ECO:0000256" key="4">
    <source>
        <dbReference type="ARBA" id="ARBA00022857"/>
    </source>
</evidence>
<comment type="pathway">
    <text evidence="1 9">Isoprenoid biosynthesis; isopentenyl diphosphate biosynthesis via DXP pathway; isopentenyl diphosphate from 1-deoxy-D-xylulose 5-phosphate: step 1/6.</text>
</comment>
<dbReference type="Gene3D" id="3.40.50.720">
    <property type="entry name" value="NAD(P)-binding Rossmann-like Domain"/>
    <property type="match status" value="1"/>
</dbReference>
<comment type="catalytic activity">
    <reaction evidence="8">
        <text>2-C-methyl-D-erythritol 4-phosphate + NADP(+) = 1-deoxy-D-xylulose 5-phosphate + NADPH + H(+)</text>
        <dbReference type="Rhea" id="RHEA:13717"/>
        <dbReference type="ChEBI" id="CHEBI:15378"/>
        <dbReference type="ChEBI" id="CHEBI:57783"/>
        <dbReference type="ChEBI" id="CHEBI:57792"/>
        <dbReference type="ChEBI" id="CHEBI:58262"/>
        <dbReference type="ChEBI" id="CHEBI:58349"/>
        <dbReference type="EC" id="1.1.1.267"/>
    </reaction>
    <physiologicalReaction direction="right-to-left" evidence="8">
        <dbReference type="Rhea" id="RHEA:13719"/>
    </physiologicalReaction>
</comment>
<name>A0A243CV00_BACTU</name>
<feature type="binding site" evidence="9">
    <location>
        <position position="181"/>
    </location>
    <ligand>
        <name>1-deoxy-D-xylulose 5-phosphate</name>
        <dbReference type="ChEBI" id="CHEBI:57792"/>
    </ligand>
</feature>
<dbReference type="UniPathway" id="UPA00056">
    <property type="reaction ID" value="UER00092"/>
</dbReference>
<evidence type="ECO:0000259" key="10">
    <source>
        <dbReference type="Pfam" id="PF02670"/>
    </source>
</evidence>
<keyword evidence="4 9" id="KW-0521">NADP</keyword>
<evidence type="ECO:0000256" key="1">
    <source>
        <dbReference type="ARBA" id="ARBA00005094"/>
    </source>
</evidence>
<dbReference type="HAMAP" id="MF_00183">
    <property type="entry name" value="DXP_reductoisom"/>
    <property type="match status" value="1"/>
</dbReference>
<keyword evidence="7 9" id="KW-0414">Isoprene biosynthesis</keyword>
<feature type="domain" description="DXP reductoisomerase C-terminal" evidence="12">
    <location>
        <begin position="266"/>
        <end position="382"/>
    </location>
</feature>
<sequence>MYNVIEVILMRNIVILGSTGSIGTSALEVIRNNPDKFRVVGMSAFSNIELFSKQIEEFKPEIISIGSESDAKTLKYRFPSLSITHGQPGLIEVAAYSKADLVLSAVVGSIGILPTIEALKNGKDIAIANKETLVAAGHIVTATAEKYKRKLIPVDSEHSAIFQCLNGENEKEISNLIITASGGAFRDKSRAEMINLKASEALKHPNWQMGAKLTIDSATLMNKGLEVIEAHWLFNIPYEKIQVLVHKESIIHSMVEFQDGSIMAQLGQPDMKTPIQYSFTYPNRLKSDYHKLKLSEIRALHFEEPNLEKFPCLKLAYDAGKIGGTMPAVLNAANEIVNKLYREDIIKFLDIEKILYNVMSKHDVIANPDLNQILDYDNWARQEALKLSTPLRIK</sequence>
<dbReference type="GO" id="GO:0030145">
    <property type="term" value="F:manganese ion binding"/>
    <property type="evidence" value="ECO:0007669"/>
    <property type="project" value="TreeGrafter"/>
</dbReference>
<keyword evidence="9" id="KW-0460">Magnesium</keyword>
<comment type="caution">
    <text evidence="13">The sequence shown here is derived from an EMBL/GenBank/DDBJ whole genome shotgun (WGS) entry which is preliminary data.</text>
</comment>
<feature type="binding site" evidence="9">
    <location>
        <position position="217"/>
    </location>
    <ligand>
        <name>1-deoxy-D-xylulose 5-phosphate</name>
        <dbReference type="ChEBI" id="CHEBI:57792"/>
    </ligand>
</feature>
<dbReference type="InterPro" id="IPR026877">
    <property type="entry name" value="DXPR_C"/>
</dbReference>
<dbReference type="GO" id="GO:0051484">
    <property type="term" value="P:isopentenyl diphosphate biosynthetic process, methylerythritol 4-phosphate pathway involved in terpenoid biosynthetic process"/>
    <property type="evidence" value="ECO:0007669"/>
    <property type="project" value="TreeGrafter"/>
</dbReference>
<dbReference type="Proteomes" id="UP000194911">
    <property type="component" value="Unassembled WGS sequence"/>
</dbReference>
<organism evidence="13 14">
    <name type="scientific">Bacillus thuringiensis serovar vazensis</name>
    <dbReference type="NCBI Taxonomy" id="180867"/>
    <lineage>
        <taxon>Bacteria</taxon>
        <taxon>Bacillati</taxon>
        <taxon>Bacillota</taxon>
        <taxon>Bacilli</taxon>
        <taxon>Bacillales</taxon>
        <taxon>Bacillaceae</taxon>
        <taxon>Bacillus</taxon>
        <taxon>Bacillus cereus group</taxon>
    </lineage>
</organism>
<dbReference type="Pfam" id="PF08436">
    <property type="entry name" value="DXP_redisom_C"/>
    <property type="match status" value="1"/>
</dbReference>
<keyword evidence="5 9" id="KW-0560">Oxidoreductase</keyword>
<comment type="function">
    <text evidence="9">Catalyzes the NADPH-dependent rearrangement and reduction of 1-deoxy-D-xylulose-5-phosphate (DXP) to 2-C-methyl-D-erythritol 4-phosphate (MEP).</text>
</comment>
<evidence type="ECO:0000313" key="13">
    <source>
        <dbReference type="EMBL" id="OTY74016.1"/>
    </source>
</evidence>
<dbReference type="InterPro" id="IPR003821">
    <property type="entry name" value="DXP_reductoisomerase"/>
</dbReference>
<evidence type="ECO:0000256" key="2">
    <source>
        <dbReference type="ARBA" id="ARBA00006825"/>
    </source>
</evidence>
<accession>A0A243CV00</accession>
<evidence type="ECO:0000256" key="6">
    <source>
        <dbReference type="ARBA" id="ARBA00023211"/>
    </source>
</evidence>
<dbReference type="PANTHER" id="PTHR30525">
    <property type="entry name" value="1-DEOXY-D-XYLULOSE 5-PHOSPHATE REDUCTOISOMERASE"/>
    <property type="match status" value="1"/>
</dbReference>
<dbReference type="GO" id="GO:0016853">
    <property type="term" value="F:isomerase activity"/>
    <property type="evidence" value="ECO:0007669"/>
    <property type="project" value="UniProtKB-KW"/>
</dbReference>
<gene>
    <name evidence="9" type="primary">dxr</name>
    <name evidence="13" type="ORF">BK749_16080</name>
</gene>
<evidence type="ECO:0000256" key="8">
    <source>
        <dbReference type="ARBA" id="ARBA00048543"/>
    </source>
</evidence>
<evidence type="ECO:0000256" key="9">
    <source>
        <dbReference type="HAMAP-Rule" id="MF_00183"/>
    </source>
</evidence>
<dbReference type="GO" id="GO:0030604">
    <property type="term" value="F:1-deoxy-D-xylulose-5-phosphate reductoisomerase activity"/>
    <property type="evidence" value="ECO:0007669"/>
    <property type="project" value="UniProtKB-UniRule"/>
</dbReference>
<feature type="binding site" evidence="9">
    <location>
        <position position="129"/>
    </location>
    <ligand>
        <name>NADPH</name>
        <dbReference type="ChEBI" id="CHEBI:57783"/>
    </ligand>
</feature>
<reference evidence="13 14" key="1">
    <citation type="submission" date="2016-10" db="EMBL/GenBank/DDBJ databases">
        <title>Comparative genomics of Bacillus thuringiensis reveals a path to pathogens against multiple invertebrate hosts.</title>
        <authorList>
            <person name="Zheng J."/>
            <person name="Gao Q."/>
            <person name="Liu H."/>
            <person name="Peng D."/>
            <person name="Ruan L."/>
            <person name="Sun M."/>
        </authorList>
    </citation>
    <scope>NUCLEOTIDE SEQUENCE [LARGE SCALE GENOMIC DNA]</scope>
    <source>
        <strain evidence="13">BGSC 4CE1</strain>
    </source>
</reference>
<dbReference type="NCBIfam" id="TIGR00243">
    <property type="entry name" value="Dxr"/>
    <property type="match status" value="1"/>
</dbReference>
<evidence type="ECO:0000259" key="11">
    <source>
        <dbReference type="Pfam" id="PF08436"/>
    </source>
</evidence>
<feature type="binding site" evidence="9">
    <location>
        <position position="226"/>
    </location>
    <ligand>
        <name>Mn(2+)</name>
        <dbReference type="ChEBI" id="CHEBI:29035"/>
    </ligand>
</feature>
<dbReference type="InterPro" id="IPR013512">
    <property type="entry name" value="DXP_reductoisomerase_N"/>
</dbReference>
<dbReference type="InterPro" id="IPR036169">
    <property type="entry name" value="DXPR_C_sf"/>
</dbReference>
<dbReference type="Pfam" id="PF02670">
    <property type="entry name" value="DXP_reductoisom"/>
    <property type="match status" value="1"/>
</dbReference>
<feature type="binding site" evidence="9">
    <location>
        <position position="20"/>
    </location>
    <ligand>
        <name>NADPH</name>
        <dbReference type="ChEBI" id="CHEBI:57783"/>
    </ligand>
</feature>
<feature type="binding site" evidence="9">
    <location>
        <position position="157"/>
    </location>
    <ligand>
        <name>1-deoxy-D-xylulose 5-phosphate</name>
        <dbReference type="ChEBI" id="CHEBI:57792"/>
    </ligand>
</feature>
<evidence type="ECO:0000313" key="14">
    <source>
        <dbReference type="Proteomes" id="UP000194911"/>
    </source>
</evidence>
<comment type="cofactor">
    <cofactor evidence="9">
        <name>Mg(2+)</name>
        <dbReference type="ChEBI" id="CHEBI:18420"/>
    </cofactor>
    <cofactor evidence="9">
        <name>Mn(2+)</name>
        <dbReference type="ChEBI" id="CHEBI:29035"/>
    </cofactor>
</comment>
<evidence type="ECO:0000256" key="3">
    <source>
        <dbReference type="ARBA" id="ARBA00022723"/>
    </source>
</evidence>
<feature type="binding site" evidence="9">
    <location>
        <position position="155"/>
    </location>
    <ligand>
        <name>Mn(2+)</name>
        <dbReference type="ChEBI" id="CHEBI:29035"/>
    </ligand>
</feature>
<feature type="binding site" evidence="9">
    <location>
        <position position="156"/>
    </location>
    <ligand>
        <name>1-deoxy-D-xylulose 5-phosphate</name>
        <dbReference type="ChEBI" id="CHEBI:57792"/>
    </ligand>
</feature>
<evidence type="ECO:0000256" key="5">
    <source>
        <dbReference type="ARBA" id="ARBA00023002"/>
    </source>
</evidence>
<feature type="binding site" evidence="9">
    <location>
        <position position="130"/>
    </location>
    <ligand>
        <name>1-deoxy-D-xylulose 5-phosphate</name>
        <dbReference type="ChEBI" id="CHEBI:57792"/>
    </ligand>
</feature>
<dbReference type="AlphaFoldDB" id="A0A243CV00"/>
<feature type="binding site" evidence="9">
    <location>
        <position position="210"/>
    </location>
    <ligand>
        <name>NADPH</name>
        <dbReference type="ChEBI" id="CHEBI:57783"/>
    </ligand>
</feature>
<dbReference type="Pfam" id="PF13288">
    <property type="entry name" value="DXPR_C"/>
    <property type="match status" value="1"/>
</dbReference>
<protein>
    <recommendedName>
        <fullName evidence="9">1-deoxy-D-xylulose 5-phosphate reductoisomerase</fullName>
        <shortName evidence="9">DXP reductoisomerase</shortName>
        <ecNumber evidence="9">1.1.1.267</ecNumber>
    </recommendedName>
    <alternativeName>
        <fullName evidence="9">1-deoxyxylulose-5-phosphate reductoisomerase</fullName>
    </alternativeName>
    <alternativeName>
        <fullName evidence="9">2-C-methyl-D-erythritol 4-phosphate synthase</fullName>
    </alternativeName>
</protein>
<dbReference type="FunFam" id="3.40.50.720:FF:000045">
    <property type="entry name" value="1-deoxy-D-xylulose 5-phosphate reductoisomerase"/>
    <property type="match status" value="1"/>
</dbReference>
<keyword evidence="6 9" id="KW-0464">Manganese</keyword>
<dbReference type="GO" id="GO:0070402">
    <property type="term" value="F:NADPH binding"/>
    <property type="evidence" value="ECO:0007669"/>
    <property type="project" value="InterPro"/>
</dbReference>
<evidence type="ECO:0000259" key="12">
    <source>
        <dbReference type="Pfam" id="PF13288"/>
    </source>
</evidence>
<dbReference type="SUPFAM" id="SSF69055">
    <property type="entry name" value="1-deoxy-D-xylulose-5-phosphate reductoisomerase, C-terminal domain"/>
    <property type="match status" value="1"/>
</dbReference>
<feature type="domain" description="1-deoxy-D-xylulose 5-phosphate reductoisomerase N-terminal" evidence="10">
    <location>
        <begin position="13"/>
        <end position="137"/>
    </location>
</feature>
<dbReference type="SUPFAM" id="SSF51735">
    <property type="entry name" value="NAD(P)-binding Rossmann-fold domains"/>
    <property type="match status" value="1"/>
</dbReference>
<dbReference type="SUPFAM" id="SSF55347">
    <property type="entry name" value="Glyceraldehyde-3-phosphate dehydrogenase-like, C-terminal domain"/>
    <property type="match status" value="1"/>
</dbReference>
<feature type="binding site" evidence="9">
    <location>
        <position position="204"/>
    </location>
    <ligand>
        <name>1-deoxy-D-xylulose 5-phosphate</name>
        <dbReference type="ChEBI" id="CHEBI:57792"/>
    </ligand>
</feature>
<feature type="binding site" evidence="9">
    <location>
        <position position="22"/>
    </location>
    <ligand>
        <name>NADPH</name>
        <dbReference type="ChEBI" id="CHEBI:57783"/>
    </ligand>
</feature>
<comment type="similarity">
    <text evidence="2 9">Belongs to the DXR family.</text>
</comment>
<dbReference type="PIRSF" id="PIRSF006205">
    <property type="entry name" value="Dxp_reductismrs"/>
    <property type="match status" value="1"/>
</dbReference>
<keyword evidence="13" id="KW-0413">Isomerase</keyword>